<dbReference type="PANTHER" id="PTHR43228">
    <property type="entry name" value="TWO-COMPONENT RESPONSE REGULATOR"/>
    <property type="match status" value="1"/>
</dbReference>
<proteinExistence type="predicted"/>
<dbReference type="InterPro" id="IPR001789">
    <property type="entry name" value="Sig_transdc_resp-reg_receiver"/>
</dbReference>
<evidence type="ECO:0000259" key="2">
    <source>
        <dbReference type="PROSITE" id="PS50110"/>
    </source>
</evidence>
<sequence>MLQSIKIKKGIGKNMNNDLMKIVEETKKLKTLVLEDEPETNELMCTTLKNFFSEVHSATDAASAMQLFEQHSPDIIFIDIILPGKSGLEVAKEIREINPKQIIVIVSASNDMGNISEAVKIGVNNFIRKPIDTDKMIDVLKDIVADIKKQKKNRTKIFSITLPLDLYEQVDQDAKGESISKNAMIIRALKHFYNL</sequence>
<dbReference type="PANTHER" id="PTHR43228:SF1">
    <property type="entry name" value="TWO-COMPONENT RESPONSE REGULATOR ARR22"/>
    <property type="match status" value="1"/>
</dbReference>
<dbReference type="SUPFAM" id="SSF52172">
    <property type="entry name" value="CheY-like"/>
    <property type="match status" value="1"/>
</dbReference>
<dbReference type="InterPro" id="IPR052048">
    <property type="entry name" value="ST_Response_Regulator"/>
</dbReference>
<dbReference type="SMART" id="SM00448">
    <property type="entry name" value="REC"/>
    <property type="match status" value="1"/>
</dbReference>
<reference evidence="3" key="1">
    <citation type="submission" date="2020-01" db="EMBL/GenBank/DDBJ databases">
        <authorList>
            <person name="Meier V. D."/>
            <person name="Meier V D."/>
        </authorList>
    </citation>
    <scope>NUCLEOTIDE SEQUENCE</scope>
    <source>
        <strain evidence="3">HLG_WM_MAG_04</strain>
    </source>
</reference>
<name>A0A6S6TQQ9_9BACT</name>
<evidence type="ECO:0000256" key="1">
    <source>
        <dbReference type="PROSITE-ProRule" id="PRU00169"/>
    </source>
</evidence>
<protein>
    <submittedName>
        <fullName evidence="3">Sensory box/GGDEF family protein</fullName>
    </submittedName>
</protein>
<dbReference type="Gene3D" id="3.40.50.2300">
    <property type="match status" value="1"/>
</dbReference>
<accession>A0A6S6TQQ9</accession>
<feature type="domain" description="Response regulatory" evidence="2">
    <location>
        <begin position="30"/>
        <end position="144"/>
    </location>
</feature>
<dbReference type="EMBL" id="CACVAX010000059">
    <property type="protein sequence ID" value="CAA6821754.1"/>
    <property type="molecule type" value="Genomic_DNA"/>
</dbReference>
<dbReference type="AlphaFoldDB" id="A0A6S6TQQ9"/>
<dbReference type="InterPro" id="IPR011006">
    <property type="entry name" value="CheY-like_superfamily"/>
</dbReference>
<keyword evidence="1" id="KW-0597">Phosphoprotein</keyword>
<dbReference type="Pfam" id="PF00072">
    <property type="entry name" value="Response_reg"/>
    <property type="match status" value="1"/>
</dbReference>
<feature type="modified residue" description="4-aspartylphosphate" evidence="1">
    <location>
        <position position="79"/>
    </location>
</feature>
<gene>
    <name evidence="3" type="ORF">HELGO_WM1799</name>
</gene>
<dbReference type="PROSITE" id="PS50110">
    <property type="entry name" value="RESPONSE_REGULATORY"/>
    <property type="match status" value="1"/>
</dbReference>
<dbReference type="GO" id="GO:0000160">
    <property type="term" value="P:phosphorelay signal transduction system"/>
    <property type="evidence" value="ECO:0007669"/>
    <property type="project" value="InterPro"/>
</dbReference>
<organism evidence="3">
    <name type="scientific">uncultured Sulfurovum sp</name>
    <dbReference type="NCBI Taxonomy" id="269237"/>
    <lineage>
        <taxon>Bacteria</taxon>
        <taxon>Pseudomonadati</taxon>
        <taxon>Campylobacterota</taxon>
        <taxon>Epsilonproteobacteria</taxon>
        <taxon>Campylobacterales</taxon>
        <taxon>Sulfurovaceae</taxon>
        <taxon>Sulfurovum</taxon>
        <taxon>environmental samples</taxon>
    </lineage>
</organism>
<evidence type="ECO:0000313" key="3">
    <source>
        <dbReference type="EMBL" id="CAA6821754.1"/>
    </source>
</evidence>
<dbReference type="CDD" id="cd00156">
    <property type="entry name" value="REC"/>
    <property type="match status" value="1"/>
</dbReference>